<dbReference type="InterPro" id="IPR023296">
    <property type="entry name" value="Glyco_hydro_beta-prop_sf"/>
</dbReference>
<accession>A0A381W0S8</accession>
<sequence>VTGVLRVTRLPNNPIIRPNMDDRMGSNINGPSLIRIPEWIENPLGKYYLYFGHHDGKFIRLAYSDDLIGPWHTYRPGTLQLDDSHFTGHIGSPDVHVDDSSRQIRMYFHGSDTATGQGGKQSTRLAISADGLSFLANRELLGNPYWRVFHWKRWCYALGMPGVFYRSKNGVSNFEQGPTLFSTNMRHSAVLVEGDDLHVYYTDVGDAPERIRRTTISLSDHWANWRLSKPVDILSPQEIWEGANQPVAPSKRGLIEDPVNQLRDPAIFREDGHTYLLYSVAGESGIAVAKLT</sequence>
<evidence type="ECO:0008006" key="2">
    <source>
        <dbReference type="Google" id="ProtNLM"/>
    </source>
</evidence>
<dbReference type="AlphaFoldDB" id="A0A381W0S8"/>
<protein>
    <recommendedName>
        <fullName evidence="2">Glycosyl hydrolase family 32 N-terminal domain-containing protein</fullName>
    </recommendedName>
</protein>
<dbReference type="Gene3D" id="2.115.10.20">
    <property type="entry name" value="Glycosyl hydrolase domain, family 43"/>
    <property type="match status" value="2"/>
</dbReference>
<dbReference type="SUPFAM" id="SSF75005">
    <property type="entry name" value="Arabinanase/levansucrase/invertase"/>
    <property type="match status" value="2"/>
</dbReference>
<name>A0A381W0S8_9ZZZZ</name>
<proteinExistence type="predicted"/>
<evidence type="ECO:0000313" key="1">
    <source>
        <dbReference type="EMBL" id="SVA45598.1"/>
    </source>
</evidence>
<reference evidence="1" key="1">
    <citation type="submission" date="2018-05" db="EMBL/GenBank/DDBJ databases">
        <authorList>
            <person name="Lanie J.A."/>
            <person name="Ng W.-L."/>
            <person name="Kazmierczak K.M."/>
            <person name="Andrzejewski T.M."/>
            <person name="Davidsen T.M."/>
            <person name="Wayne K.J."/>
            <person name="Tettelin H."/>
            <person name="Glass J.I."/>
            <person name="Rusch D."/>
            <person name="Podicherti R."/>
            <person name="Tsui H.-C.T."/>
            <person name="Winkler M.E."/>
        </authorList>
    </citation>
    <scope>NUCLEOTIDE SEQUENCE</scope>
</reference>
<organism evidence="1">
    <name type="scientific">marine metagenome</name>
    <dbReference type="NCBI Taxonomy" id="408172"/>
    <lineage>
        <taxon>unclassified sequences</taxon>
        <taxon>metagenomes</taxon>
        <taxon>ecological metagenomes</taxon>
    </lineage>
</organism>
<dbReference type="EMBL" id="UINC01010231">
    <property type="protein sequence ID" value="SVA45598.1"/>
    <property type="molecule type" value="Genomic_DNA"/>
</dbReference>
<feature type="non-terminal residue" evidence="1">
    <location>
        <position position="1"/>
    </location>
</feature>
<gene>
    <name evidence="1" type="ORF">METZ01_LOCUS98452</name>
</gene>